<keyword evidence="7 10" id="KW-0804">Transcription</keyword>
<dbReference type="InterPro" id="IPR056879">
    <property type="entry name" value="RM3_Med14"/>
</dbReference>
<evidence type="ECO:0000256" key="1">
    <source>
        <dbReference type="ARBA" id="ARBA00004123"/>
    </source>
</evidence>
<comment type="subunit">
    <text evidence="10">Component of the Mediator complex.</text>
</comment>
<dbReference type="InterPro" id="IPR055114">
    <property type="entry name" value="Med14_RM6"/>
</dbReference>
<dbReference type="GO" id="GO:0003712">
    <property type="term" value="F:transcription coregulator activity"/>
    <property type="evidence" value="ECO:0007669"/>
    <property type="project" value="UniProtKB-UniRule"/>
</dbReference>
<feature type="domain" description="Mediator of RNA polymerase II transcription subunit 14 RM5" evidence="17">
    <location>
        <begin position="643"/>
        <end position="728"/>
    </location>
</feature>
<keyword evidence="20" id="KW-1185">Reference proteome</keyword>
<dbReference type="GO" id="GO:0006357">
    <property type="term" value="P:regulation of transcription by RNA polymerase II"/>
    <property type="evidence" value="ECO:0007669"/>
    <property type="project" value="InterPro"/>
</dbReference>
<evidence type="ECO:0000259" key="12">
    <source>
        <dbReference type="Pfam" id="PF08638"/>
    </source>
</evidence>
<feature type="domain" description="Mediator of RNA polymerase II transcription subunit 14 RM6" evidence="15">
    <location>
        <begin position="772"/>
        <end position="838"/>
    </location>
</feature>
<protein>
    <recommendedName>
        <fullName evidence="3 10">Mediator of RNA polymerase II transcription subunit 14</fullName>
    </recommendedName>
    <alternativeName>
        <fullName evidence="9 10">Mediator complex subunit 14</fullName>
    </alternativeName>
</protein>
<dbReference type="Pfam" id="PF22984">
    <property type="entry name" value="RM6_Med14"/>
    <property type="match status" value="1"/>
</dbReference>
<reference evidence="19" key="1">
    <citation type="submission" date="2020-07" db="EMBL/GenBank/DDBJ databases">
        <title>A long reads based de novo assembly of the rainbow trout Arlee double haploid line genome.</title>
        <authorList>
            <person name="Gao G."/>
            <person name="Palti Y."/>
        </authorList>
    </citation>
    <scope>NUCLEOTIDE SEQUENCE [LARGE SCALE GENOMIC DNA]</scope>
</reference>
<evidence type="ECO:0000259" key="15">
    <source>
        <dbReference type="Pfam" id="PF22984"/>
    </source>
</evidence>
<evidence type="ECO:0000313" key="19">
    <source>
        <dbReference type="Ensembl" id="ENSOMYP00000047215.2"/>
    </source>
</evidence>
<dbReference type="GeneTree" id="ENSGT00390000001021"/>
<dbReference type="Pfam" id="PF22983">
    <property type="entry name" value="RM8_Med14"/>
    <property type="match status" value="1"/>
</dbReference>
<dbReference type="Proteomes" id="UP000694395">
    <property type="component" value="Chromosome 3"/>
</dbReference>
<proteinExistence type="inferred from homology"/>
<evidence type="ECO:0000256" key="2">
    <source>
        <dbReference type="ARBA" id="ARBA00007813"/>
    </source>
</evidence>
<evidence type="ECO:0000259" key="17">
    <source>
        <dbReference type="Pfam" id="PF25067"/>
    </source>
</evidence>
<evidence type="ECO:0000256" key="8">
    <source>
        <dbReference type="ARBA" id="ARBA00023242"/>
    </source>
</evidence>
<comment type="subcellular location">
    <subcellularLocation>
        <location evidence="1 10">Nucleus</location>
    </subcellularLocation>
</comment>
<comment type="similarity">
    <text evidence="2 10">Belongs to the Mediator complex subunit 14 family.</text>
</comment>
<organism evidence="19 20">
    <name type="scientific">Oncorhynchus mykiss</name>
    <name type="common">Rainbow trout</name>
    <name type="synonym">Salmo gairdneri</name>
    <dbReference type="NCBI Taxonomy" id="8022"/>
    <lineage>
        <taxon>Eukaryota</taxon>
        <taxon>Metazoa</taxon>
        <taxon>Chordata</taxon>
        <taxon>Craniata</taxon>
        <taxon>Vertebrata</taxon>
        <taxon>Euteleostomi</taxon>
        <taxon>Actinopterygii</taxon>
        <taxon>Neopterygii</taxon>
        <taxon>Teleostei</taxon>
        <taxon>Protacanthopterygii</taxon>
        <taxon>Salmoniformes</taxon>
        <taxon>Salmonidae</taxon>
        <taxon>Salmoninae</taxon>
        <taxon>Oncorhynchus</taxon>
    </lineage>
</organism>
<keyword evidence="5 10" id="KW-0805">Transcription regulation</keyword>
<dbReference type="GO" id="GO:0070847">
    <property type="term" value="C:core mediator complex"/>
    <property type="evidence" value="ECO:0007669"/>
    <property type="project" value="TreeGrafter"/>
</dbReference>
<feature type="domain" description="Mediator of RNA polymerase II transcription subunit 14 C-terminal" evidence="18">
    <location>
        <begin position="1231"/>
        <end position="1372"/>
    </location>
</feature>
<feature type="domain" description="Mediator of RNA polymerase II transcription subunit 14 RM8" evidence="14">
    <location>
        <begin position="1144"/>
        <end position="1215"/>
    </location>
</feature>
<dbReference type="Ensembl" id="ENSOMYT00000051384.2">
    <property type="protein sequence ID" value="ENSOMYP00000047215.2"/>
    <property type="gene ID" value="ENSOMYG00000021380.2"/>
</dbReference>
<dbReference type="Pfam" id="PF08638">
    <property type="entry name" value="Med14"/>
    <property type="match status" value="1"/>
</dbReference>
<evidence type="ECO:0000256" key="10">
    <source>
        <dbReference type="RuleBase" id="RU365082"/>
    </source>
</evidence>
<evidence type="ECO:0000256" key="11">
    <source>
        <dbReference type="SAM" id="MobiDB-lite"/>
    </source>
</evidence>
<evidence type="ECO:0000256" key="6">
    <source>
        <dbReference type="ARBA" id="ARBA00023159"/>
    </source>
</evidence>
<feature type="domain" description="Mediator of RNA polymerase II transcription subunit 14 RM2" evidence="13">
    <location>
        <begin position="294"/>
        <end position="372"/>
    </location>
</feature>
<dbReference type="Pfam" id="PF25067">
    <property type="entry name" value="RM5_Med14"/>
    <property type="match status" value="1"/>
</dbReference>
<dbReference type="InterPro" id="IPR055107">
    <property type="entry name" value="Med14_RM8"/>
</dbReference>
<feature type="compositionally biased region" description="Pro residues" evidence="11">
    <location>
        <begin position="997"/>
        <end position="1006"/>
    </location>
</feature>
<name>A0A8C7VU43_ONCMY</name>
<dbReference type="InterPro" id="IPR055122">
    <property type="entry name" value="Med14_N"/>
</dbReference>
<dbReference type="Pfam" id="PF22981">
    <property type="entry name" value="RM2_Med14"/>
    <property type="match status" value="1"/>
</dbReference>
<feature type="domain" description="Mediator complex subunit MED14 N-terminal" evidence="12">
    <location>
        <begin position="35"/>
        <end position="214"/>
    </location>
</feature>
<evidence type="ECO:0000256" key="5">
    <source>
        <dbReference type="ARBA" id="ARBA00023015"/>
    </source>
</evidence>
<evidence type="ECO:0000256" key="3">
    <source>
        <dbReference type="ARBA" id="ARBA00019619"/>
    </source>
</evidence>
<dbReference type="InterPro" id="IPR056877">
    <property type="entry name" value="Med14_C"/>
</dbReference>
<dbReference type="InterPro" id="IPR013947">
    <property type="entry name" value="Mediator_Med14"/>
</dbReference>
<feature type="region of interest" description="Disordered" evidence="11">
    <location>
        <begin position="1"/>
        <end position="31"/>
    </location>
</feature>
<dbReference type="PANTHER" id="PTHR12809">
    <property type="entry name" value="MEDIATOR COMPLEX SUBUNIT"/>
    <property type="match status" value="1"/>
</dbReference>
<dbReference type="PANTHER" id="PTHR12809:SF2">
    <property type="entry name" value="MEDIATOR OF RNA POLYMERASE II TRANSCRIPTION SUBUNIT 14"/>
    <property type="match status" value="1"/>
</dbReference>
<evidence type="ECO:0000313" key="20">
    <source>
        <dbReference type="Proteomes" id="UP000694395"/>
    </source>
</evidence>
<evidence type="ECO:0000259" key="16">
    <source>
        <dbReference type="Pfam" id="PF25065"/>
    </source>
</evidence>
<feature type="region of interest" description="Disordered" evidence="11">
    <location>
        <begin position="580"/>
        <end position="610"/>
    </location>
</feature>
<keyword evidence="4" id="KW-0677">Repeat</keyword>
<feature type="compositionally biased region" description="Low complexity" evidence="11">
    <location>
        <begin position="1065"/>
        <end position="1080"/>
    </location>
</feature>
<sequence>MAPVQIGSDGQLVPIGGPTSATQPPSSGPQATQGVRLSLLIEFLLQRTYHEITLLGELKIEIVQFSSRTRQLFVRLLALVKWASNAGKVEKCAMISSFLDQQAFLFVDTADRLASLARDALVHARLPSFAIPFAIDVLTTGSYPRLPTCIRDKIIPPDPITKVEKQTTLNQLNQILRHRLVTTDLPPQLANLTVVNGRVKFRVEGEFEATLTVMGDDPDIPWRLLKLEILVEDKETGDCRALVHSMQVNFIHELVQSRLFADEKPLQDMYSCLHSFCLSLQLEVLHSQTLMLYRERWGDLVQVEHYMPAKCLTLAVWNQQVLGRKTGTASVHKVTIKIDESDGSKPLQISHDPPLPACDSRLMERAMKIDHLSVEKLLIDSVHARSHQKLQELKAILKSSNPSDSSFIETALPTLVIPILEPCGRSECLHIFVDLHSGMFHPMLYGIDQSMLDDIEKTINDDMKRIISWLQQLKFWLGEQRCRQSVKHLPTICTDILHLSNSASHPASSLSKHRLFIRLTRLPQYYIVVEMLDMPGCPTELHYKYSFLSVSQLEGEEGPPCAQLLQQFKPNLEQLVLDNSAGQGARPGAKRKLSGDQGALEPKKPKRSGEMSAFNKELAHLVAMCDTNMPFISLRVELSQMEIPHQGVQVEGDGCSHAIRILKIPSSKGVGEETSLALERSLLDCTFRLQGRNNRTWVAELILTNCPLNSTHSKEQASTRHVYLTYENPLSEPVGGRKVVEMFLNDWISINQLYQCVLVFSRSLAEMPSYLSLFSEIRLYNYRKLVLCYGSTKGSSVTIQWNSSSQRFHLSLGTVGPNSGCSNCHNIILHQLQEMFNKTPTVVPLLQVLSDTQAPLNAINKLPTVPMLGLTQRTNTAYQCFSILPQSATHIRLAFRNMYCIDIYCRSRGVVAIRDGAYSLFDNTKIVEGFYPAPGLKTFLNMFVDSNQDARRRSVNEDDNPPSPVGGDMMDTFMSQLQAQQQQQPMRAGPGGVYPPLTSPPTPYHPNVPTQSPGALDPSSPYAMVSPNQRGQWPGSPQVSGPSPGARIHGMSPGNPSLHSPIPDASHSPRAGSSSGSMPSSMPPPRKLPQRSWAASIPTILTHNALHVLLLPSPTPCLVPGLAGSYLCSPLERFLGSVIMRRHLQRIIQLEPNLSIVNSNEPGVIMFKTEVLKCRVALNPKTYQTLQLKVTPENTGPWSQEELQVLEKFFETRVAGPPFKYNTLNAFTKLLGAPTNILRDCVRIMKLELFPDQATQLKWNVQFCLTIPPSAPPIAPPGTIAVVLKSKMLFFLQLTQRLPLPQEPVNIIVPIVYDMATGLTQQADIPRQHSSSGAAALMVSNILKRFSELHPARQGECTIFASVHELMANLNLTPGGRQ</sequence>
<dbReference type="Pfam" id="PF25065">
    <property type="entry name" value="RM3_Med14"/>
    <property type="match status" value="1"/>
</dbReference>
<feature type="compositionally biased region" description="Polar residues" evidence="11">
    <location>
        <begin position="19"/>
        <end position="31"/>
    </location>
</feature>
<evidence type="ECO:0000256" key="7">
    <source>
        <dbReference type="ARBA" id="ARBA00023163"/>
    </source>
</evidence>
<comment type="function">
    <text evidence="10">Component of the Mediator complex, a coactivator involved in the regulated transcription of nearly all RNA polymerase II-dependent genes. Mediator functions as a bridge to convey information from gene-specific regulatory proteins to the basal RNA polymerase II transcription machinery. Mediator is recruited to promoters by direct interactions with regulatory proteins and serves as a scaffold for the assembly of a functional preinitiation complex with RNA polymerase II and the general transcription factors.</text>
</comment>
<dbReference type="InterPro" id="IPR055113">
    <property type="entry name" value="Med14_RM2"/>
</dbReference>
<keyword evidence="6 10" id="KW-0010">Activator</keyword>
<feature type="compositionally biased region" description="Low complexity" evidence="11">
    <location>
        <begin position="1031"/>
        <end position="1045"/>
    </location>
</feature>
<feature type="region of interest" description="Disordered" evidence="11">
    <location>
        <begin position="950"/>
        <end position="1091"/>
    </location>
</feature>
<dbReference type="GO" id="GO:0016592">
    <property type="term" value="C:mediator complex"/>
    <property type="evidence" value="ECO:0007669"/>
    <property type="project" value="UniProtKB-UniRule"/>
</dbReference>
<dbReference type="InterPro" id="IPR056878">
    <property type="entry name" value="RM5_Med14"/>
</dbReference>
<accession>A0A8C7VU43</accession>
<feature type="domain" description="Mediator of RNA polymerase II transcription subunit 14 RM3" evidence="16">
    <location>
        <begin position="375"/>
        <end position="482"/>
    </location>
</feature>
<evidence type="ECO:0000259" key="14">
    <source>
        <dbReference type="Pfam" id="PF22983"/>
    </source>
</evidence>
<evidence type="ECO:0000256" key="4">
    <source>
        <dbReference type="ARBA" id="ARBA00022737"/>
    </source>
</evidence>
<evidence type="ECO:0000256" key="9">
    <source>
        <dbReference type="ARBA" id="ARBA00032007"/>
    </source>
</evidence>
<keyword evidence="8 10" id="KW-0539">Nucleus</keyword>
<reference evidence="19" key="2">
    <citation type="submission" date="2025-08" db="UniProtKB">
        <authorList>
            <consortium name="Ensembl"/>
        </authorList>
    </citation>
    <scope>IDENTIFICATION</scope>
</reference>
<gene>
    <name evidence="19" type="primary">LOC110520577</name>
</gene>
<evidence type="ECO:0000259" key="18">
    <source>
        <dbReference type="Pfam" id="PF25069"/>
    </source>
</evidence>
<reference evidence="19" key="3">
    <citation type="submission" date="2025-09" db="UniProtKB">
        <authorList>
            <consortium name="Ensembl"/>
        </authorList>
    </citation>
    <scope>IDENTIFICATION</scope>
</reference>
<evidence type="ECO:0000259" key="13">
    <source>
        <dbReference type="Pfam" id="PF22981"/>
    </source>
</evidence>
<dbReference type="Pfam" id="PF25069">
    <property type="entry name" value="Med14_C"/>
    <property type="match status" value="1"/>
</dbReference>